<keyword evidence="5" id="KW-1185">Reference proteome</keyword>
<keyword evidence="2" id="KW-0472">Membrane</keyword>
<feature type="region of interest" description="Disordered" evidence="1">
    <location>
        <begin position="423"/>
        <end position="453"/>
    </location>
</feature>
<feature type="region of interest" description="Disordered" evidence="1">
    <location>
        <begin position="661"/>
        <end position="680"/>
    </location>
</feature>
<evidence type="ECO:0000313" key="4">
    <source>
        <dbReference type="EMBL" id="THU83175.1"/>
    </source>
</evidence>
<accession>A0A4V4HCG3</accession>
<dbReference type="AlphaFoldDB" id="A0A4V4HCG3"/>
<feature type="compositionally biased region" description="Pro residues" evidence="1">
    <location>
        <begin position="430"/>
        <end position="448"/>
    </location>
</feature>
<feature type="domain" description="Glycosyl transferase CAP10" evidence="3">
    <location>
        <begin position="621"/>
        <end position="886"/>
    </location>
</feature>
<feature type="region of interest" description="Disordered" evidence="1">
    <location>
        <begin position="371"/>
        <end position="392"/>
    </location>
</feature>
<feature type="region of interest" description="Disordered" evidence="1">
    <location>
        <begin position="156"/>
        <end position="195"/>
    </location>
</feature>
<dbReference type="PANTHER" id="PTHR12203">
    <property type="entry name" value="KDEL LYS-ASP-GLU-LEU CONTAINING - RELATED"/>
    <property type="match status" value="1"/>
</dbReference>
<feature type="compositionally biased region" description="Gly residues" evidence="1">
    <location>
        <begin position="948"/>
        <end position="958"/>
    </location>
</feature>
<gene>
    <name evidence="4" type="ORF">K435DRAFT_871552</name>
</gene>
<evidence type="ECO:0000313" key="5">
    <source>
        <dbReference type="Proteomes" id="UP000297245"/>
    </source>
</evidence>
<feature type="compositionally biased region" description="Pro residues" evidence="1">
    <location>
        <begin position="908"/>
        <end position="924"/>
    </location>
</feature>
<dbReference type="Pfam" id="PF05686">
    <property type="entry name" value="Glyco_transf_90"/>
    <property type="match status" value="1"/>
</dbReference>
<dbReference type="InterPro" id="IPR006598">
    <property type="entry name" value="CAP10"/>
</dbReference>
<evidence type="ECO:0000256" key="2">
    <source>
        <dbReference type="SAM" id="Phobius"/>
    </source>
</evidence>
<proteinExistence type="predicted"/>
<dbReference type="SMART" id="SM00672">
    <property type="entry name" value="CAP10"/>
    <property type="match status" value="1"/>
</dbReference>
<protein>
    <recommendedName>
        <fullName evidence="3">Glycosyl transferase CAP10 domain-containing protein</fullName>
    </recommendedName>
</protein>
<keyword evidence="2" id="KW-1133">Transmembrane helix</keyword>
<feature type="compositionally biased region" description="Low complexity" evidence="1">
    <location>
        <begin position="667"/>
        <end position="678"/>
    </location>
</feature>
<evidence type="ECO:0000256" key="1">
    <source>
        <dbReference type="SAM" id="MobiDB-lite"/>
    </source>
</evidence>
<dbReference type="Proteomes" id="UP000297245">
    <property type="component" value="Unassembled WGS sequence"/>
</dbReference>
<feature type="transmembrane region" description="Helical" evidence="2">
    <location>
        <begin position="85"/>
        <end position="102"/>
    </location>
</feature>
<dbReference type="EMBL" id="ML179681">
    <property type="protein sequence ID" value="THU83175.1"/>
    <property type="molecule type" value="Genomic_DNA"/>
</dbReference>
<keyword evidence="2" id="KW-0812">Transmembrane</keyword>
<evidence type="ECO:0000259" key="3">
    <source>
        <dbReference type="SMART" id="SM00672"/>
    </source>
</evidence>
<feature type="region of interest" description="Disordered" evidence="1">
    <location>
        <begin position="902"/>
        <end position="1022"/>
    </location>
</feature>
<feature type="compositionally biased region" description="Acidic residues" evidence="1">
    <location>
        <begin position="987"/>
        <end position="1014"/>
    </location>
</feature>
<organism evidence="4 5">
    <name type="scientific">Dendrothele bispora (strain CBS 962.96)</name>
    <dbReference type="NCBI Taxonomy" id="1314807"/>
    <lineage>
        <taxon>Eukaryota</taxon>
        <taxon>Fungi</taxon>
        <taxon>Dikarya</taxon>
        <taxon>Basidiomycota</taxon>
        <taxon>Agaricomycotina</taxon>
        <taxon>Agaricomycetes</taxon>
        <taxon>Agaricomycetidae</taxon>
        <taxon>Agaricales</taxon>
        <taxon>Agaricales incertae sedis</taxon>
        <taxon>Dendrothele</taxon>
    </lineage>
</organism>
<name>A0A4V4HCG3_DENBC</name>
<dbReference type="PANTHER" id="PTHR12203:SF118">
    <property type="entry name" value="BETA-1,2-XYLOSYLTRANSFERASE 1"/>
    <property type="match status" value="1"/>
</dbReference>
<feature type="compositionally biased region" description="Basic and acidic residues" evidence="1">
    <location>
        <begin position="382"/>
        <end position="392"/>
    </location>
</feature>
<dbReference type="OrthoDB" id="541052at2759"/>
<dbReference type="InterPro" id="IPR051091">
    <property type="entry name" value="O-Glucosyltr/Glycosyltrsf_90"/>
</dbReference>
<sequence>MSSSTGGQQQQQRTRRLFHVHQKSFSGRSFIPGIPFQLQLQAPFSYSSGTTATTSHRNSRMGTSWGLGFGLRPGRRRPSLSSKKLVLLFCVVGAMVLVGMYWRRSEGVLADGEEEEEGGGGGGQFLEKTTTGIEVEKDIYAAVPPAVASSRVTLVHEAKDTHQQQRQQRQQDTLSAPKNSNSSSSSLPTGAGFTRTTWSTHSSTLTSHHFNPNGLLHVNPLSPHHPIDVLISHARAEWEAKHARASTSLRAAVIEYERRYNRPPPRGFDKWWGYVEKHGVLLPDEYDQINDDLEHFWGIDPDVLVAQTYERETRNSQGGEEDRYTIGKRTWESEVGVVNWSLPSAGGDEGREWALMEGGRWVMGMLEGRRPEWEEEEEGSEEEKRRKEEERDDLTRWIPPFRATFSPHDSPSMLTDWGLKQKAPSTLSIPPEPNPPKAGSPPVLPTPPHGTSTPLSISTNVTTPLSISTNVILLSSPIIPLLLLLPPLPKIIHPHPNPPNLPLPCLHPHLLRQHTQFTKHFHGPLPESQSLVPLFSYSPSGLHHDITSAIPLNWVGKKDMERGLKRDVVLSELGVDIADLKPEEYLDPGEERYNPGMLADVARVIEDSREVWEGGDVDWEEKEDERLFWRGSNTGMWYSEEFLWRLGQRVGLMDWVRGRVPGGGGRSSSSSTKKNVVGGKEGKLSKWMRVLLRRSDSGDSGDDESKHPKPIGLGTLLPRPLYSHSLLDISFTGTHPISCHPSTCPLLQAQYGPFLPPLTALPQTQYKYLLDIDGNAWSSRFKRLMSGNSVVFKSTVYGEWWTERVQPWVHFVPVQVDLSDLWDCYLFFRGELGSKEGTKEEERREEMAKRMAREGREWSERYWRWEDMVAYNFRLFLEYARVMSPNRNDEDMQYIHPEVSKFRDRYRPPSPPSPNQPAPAPAPVAPLDTESQPGQARIQPEPQPESGSGSGSEAGAGGVLIDDLEMVEEYEYEYEYVERRSSGSDSDNGEVGEGEEGEEYEEKGEGEEGEEEGEGKEGEERV</sequence>
<reference evidence="4 5" key="1">
    <citation type="journal article" date="2019" name="Nat. Ecol. Evol.">
        <title>Megaphylogeny resolves global patterns of mushroom evolution.</title>
        <authorList>
            <person name="Varga T."/>
            <person name="Krizsan K."/>
            <person name="Foldi C."/>
            <person name="Dima B."/>
            <person name="Sanchez-Garcia M."/>
            <person name="Sanchez-Ramirez S."/>
            <person name="Szollosi G.J."/>
            <person name="Szarkandi J.G."/>
            <person name="Papp V."/>
            <person name="Albert L."/>
            <person name="Andreopoulos W."/>
            <person name="Angelini C."/>
            <person name="Antonin V."/>
            <person name="Barry K.W."/>
            <person name="Bougher N.L."/>
            <person name="Buchanan P."/>
            <person name="Buyck B."/>
            <person name="Bense V."/>
            <person name="Catcheside P."/>
            <person name="Chovatia M."/>
            <person name="Cooper J."/>
            <person name="Damon W."/>
            <person name="Desjardin D."/>
            <person name="Finy P."/>
            <person name="Geml J."/>
            <person name="Haridas S."/>
            <person name="Hughes K."/>
            <person name="Justo A."/>
            <person name="Karasinski D."/>
            <person name="Kautmanova I."/>
            <person name="Kiss B."/>
            <person name="Kocsube S."/>
            <person name="Kotiranta H."/>
            <person name="LaButti K.M."/>
            <person name="Lechner B.E."/>
            <person name="Liimatainen K."/>
            <person name="Lipzen A."/>
            <person name="Lukacs Z."/>
            <person name="Mihaltcheva S."/>
            <person name="Morgado L.N."/>
            <person name="Niskanen T."/>
            <person name="Noordeloos M.E."/>
            <person name="Ohm R.A."/>
            <person name="Ortiz-Santana B."/>
            <person name="Ovrebo C."/>
            <person name="Racz N."/>
            <person name="Riley R."/>
            <person name="Savchenko A."/>
            <person name="Shiryaev A."/>
            <person name="Soop K."/>
            <person name="Spirin V."/>
            <person name="Szebenyi C."/>
            <person name="Tomsovsky M."/>
            <person name="Tulloss R.E."/>
            <person name="Uehling J."/>
            <person name="Grigoriev I.V."/>
            <person name="Vagvolgyi C."/>
            <person name="Papp T."/>
            <person name="Martin F.M."/>
            <person name="Miettinen O."/>
            <person name="Hibbett D.S."/>
            <person name="Nagy L.G."/>
        </authorList>
    </citation>
    <scope>NUCLEOTIDE SEQUENCE [LARGE SCALE GENOMIC DNA]</scope>
    <source>
        <strain evidence="4 5">CBS 962.96</strain>
    </source>
</reference>
<feature type="compositionally biased region" description="Acidic residues" evidence="1">
    <location>
        <begin position="962"/>
        <end position="975"/>
    </location>
</feature>